<organism evidence="4 5">
    <name type="scientific">Prauserella muralis</name>
    <dbReference type="NCBI Taxonomy" id="588067"/>
    <lineage>
        <taxon>Bacteria</taxon>
        <taxon>Bacillati</taxon>
        <taxon>Actinomycetota</taxon>
        <taxon>Actinomycetes</taxon>
        <taxon>Pseudonocardiales</taxon>
        <taxon>Pseudonocardiaceae</taxon>
        <taxon>Prauserella</taxon>
    </lineage>
</organism>
<reference evidence="4 5" key="1">
    <citation type="submission" date="2016-07" db="EMBL/GenBank/DDBJ databases">
        <title>Draft genome sequence of Prauserella muralis DSM 45305, isolated from a mould-covered wall in an indoor environment.</title>
        <authorList>
            <person name="Ruckert C."/>
            <person name="Albersmeier A."/>
            <person name="Jiang C.-L."/>
            <person name="Jiang Y."/>
            <person name="Kalinowski J."/>
            <person name="Schneider O."/>
            <person name="Winkler A."/>
            <person name="Zotchev S.B."/>
        </authorList>
    </citation>
    <scope>NUCLEOTIDE SEQUENCE [LARGE SCALE GENOMIC DNA]</scope>
    <source>
        <strain evidence="4 5">DSM 45305</strain>
    </source>
</reference>
<dbReference type="SUPFAM" id="SSF50475">
    <property type="entry name" value="FMN-binding split barrel"/>
    <property type="match status" value="1"/>
</dbReference>
<dbReference type="InterPro" id="IPR012349">
    <property type="entry name" value="Split_barrel_FMN-bd"/>
</dbReference>
<comment type="caution">
    <text evidence="4">The sequence shown here is derived from an EMBL/GenBank/DDBJ whole genome shotgun (WGS) entry which is preliminary data.</text>
</comment>
<gene>
    <name evidence="4" type="ORF">BAY60_10975</name>
</gene>
<evidence type="ECO:0000313" key="5">
    <source>
        <dbReference type="Proteomes" id="UP000249915"/>
    </source>
</evidence>
<evidence type="ECO:0000259" key="3">
    <source>
        <dbReference type="Pfam" id="PF01243"/>
    </source>
</evidence>
<feature type="compositionally biased region" description="Polar residues" evidence="2">
    <location>
        <begin position="1"/>
        <end position="10"/>
    </location>
</feature>
<protein>
    <recommendedName>
        <fullName evidence="3">Pyridoxamine 5'-phosphate oxidase N-terminal domain-containing protein</fullName>
    </recommendedName>
</protein>
<dbReference type="InterPro" id="IPR011576">
    <property type="entry name" value="Pyridox_Oxase_N"/>
</dbReference>
<dbReference type="InterPro" id="IPR052019">
    <property type="entry name" value="F420H2_bilvrd_red/Heme_oxyg"/>
</dbReference>
<dbReference type="GO" id="GO:0070967">
    <property type="term" value="F:coenzyme F420 binding"/>
    <property type="evidence" value="ECO:0007669"/>
    <property type="project" value="TreeGrafter"/>
</dbReference>
<dbReference type="OrthoDB" id="3697359at2"/>
<accession>A0A2V4AYC7</accession>
<feature type="domain" description="Pyridoxamine 5'-phosphate oxidase N-terminal" evidence="3">
    <location>
        <begin position="29"/>
        <end position="151"/>
    </location>
</feature>
<dbReference type="PANTHER" id="PTHR35176:SF6">
    <property type="entry name" value="HEME OXYGENASE HI_0854-RELATED"/>
    <property type="match status" value="1"/>
</dbReference>
<evidence type="ECO:0000256" key="2">
    <source>
        <dbReference type="SAM" id="MobiDB-lite"/>
    </source>
</evidence>
<evidence type="ECO:0000256" key="1">
    <source>
        <dbReference type="ARBA" id="ARBA00023002"/>
    </source>
</evidence>
<keyword evidence="5" id="KW-1185">Reference proteome</keyword>
<proteinExistence type="predicted"/>
<feature type="region of interest" description="Disordered" evidence="2">
    <location>
        <begin position="1"/>
        <end position="28"/>
    </location>
</feature>
<sequence>MHASLSTMSRQARARFAGAMTTRENRTHEKTLKAIAKRSFCTLATSSPAQRPHVAGVLYQAVGTTLYVSTERGSRKARNIAANPHVAVCIPIRRLPVGTPSSVQFQGRAEILPVDHPELVRLAGAGRLKAVTSHGELELPDGCFLRITPMRRLTTYGVGMSLVRLLRDPLNAAGTVELAA</sequence>
<dbReference type="AlphaFoldDB" id="A0A2V4AYC7"/>
<dbReference type="Proteomes" id="UP000249915">
    <property type="component" value="Unassembled WGS sequence"/>
</dbReference>
<dbReference type="Gene3D" id="2.30.110.10">
    <property type="entry name" value="Electron Transport, Fmn-binding Protein, Chain A"/>
    <property type="match status" value="1"/>
</dbReference>
<dbReference type="EMBL" id="MASW01000002">
    <property type="protein sequence ID" value="PXY27011.1"/>
    <property type="molecule type" value="Genomic_DNA"/>
</dbReference>
<dbReference type="GO" id="GO:0005829">
    <property type="term" value="C:cytosol"/>
    <property type="evidence" value="ECO:0007669"/>
    <property type="project" value="TreeGrafter"/>
</dbReference>
<name>A0A2V4AYC7_9PSEU</name>
<dbReference type="Pfam" id="PF01243">
    <property type="entry name" value="PNPOx_N"/>
    <property type="match status" value="1"/>
</dbReference>
<evidence type="ECO:0000313" key="4">
    <source>
        <dbReference type="EMBL" id="PXY27011.1"/>
    </source>
</evidence>
<keyword evidence="1" id="KW-0560">Oxidoreductase</keyword>
<dbReference type="GO" id="GO:0016627">
    <property type="term" value="F:oxidoreductase activity, acting on the CH-CH group of donors"/>
    <property type="evidence" value="ECO:0007669"/>
    <property type="project" value="TreeGrafter"/>
</dbReference>
<dbReference type="PANTHER" id="PTHR35176">
    <property type="entry name" value="HEME OXYGENASE HI_0854-RELATED"/>
    <property type="match status" value="1"/>
</dbReference>